<organism evidence="1 2">
    <name type="scientific">Mycolicibacter sinensis (strain JDM601)</name>
    <name type="common">Mycobacterium sinense</name>
    <dbReference type="NCBI Taxonomy" id="875328"/>
    <lineage>
        <taxon>Bacteria</taxon>
        <taxon>Bacillati</taxon>
        <taxon>Actinomycetota</taxon>
        <taxon>Actinomycetes</taxon>
        <taxon>Mycobacteriales</taxon>
        <taxon>Mycobacteriaceae</taxon>
        <taxon>Mycolicibacter</taxon>
    </lineage>
</organism>
<evidence type="ECO:0000313" key="2">
    <source>
        <dbReference type="Proteomes" id="UP000009224"/>
    </source>
</evidence>
<reference evidence="1 2" key="1">
    <citation type="journal article" date="2011" name="J. Bacteriol.">
        <title>Complete genome sequence of a novel clinical isolate, the nontuberculous Mycobacterium strain JDM601.</title>
        <authorList>
            <person name="Zhang Z.Y."/>
            <person name="Sun Z.Q."/>
            <person name="Wang Z.L."/>
            <person name="Wen Z.L."/>
            <person name="Sun Q.W."/>
            <person name="Zhu Z.Q."/>
            <person name="Song Y.Z."/>
            <person name="Zhao J.W."/>
            <person name="Wang H.H."/>
            <person name="Zhang S.L."/>
            <person name="Guo X.K."/>
        </authorList>
    </citation>
    <scope>NUCLEOTIDE SEQUENCE [LARGE SCALE GENOMIC DNA]</scope>
    <source>
        <strain evidence="1 2">JDM601</strain>
    </source>
</reference>
<keyword evidence="2" id="KW-1185">Reference proteome</keyword>
<dbReference type="Proteomes" id="UP000009224">
    <property type="component" value="Chromosome"/>
</dbReference>
<dbReference type="AlphaFoldDB" id="F5YRX2"/>
<sequence length="39" mass="4556">MKQSLAGFIKYAGRRDADMSAAIADWEEDLAWLRQHYQL</sequence>
<name>F5YRX2_MYCSD</name>
<dbReference type="HOGENOM" id="CLU_3313086_0_0_11"/>
<proteinExistence type="predicted"/>
<protein>
    <submittedName>
        <fullName evidence="1">Uncharacterized protein</fullName>
    </submittedName>
</protein>
<accession>F5YRX2</accession>
<evidence type="ECO:0000313" key="1">
    <source>
        <dbReference type="EMBL" id="AEF34754.1"/>
    </source>
</evidence>
<gene>
    <name evidence="1" type="ordered locus">JDM601_0754</name>
</gene>
<dbReference type="EMBL" id="CP002329">
    <property type="protein sequence ID" value="AEF34754.1"/>
    <property type="molecule type" value="Genomic_DNA"/>
</dbReference>
<dbReference type="KEGG" id="mjd:JDM601_0754"/>